<keyword evidence="3" id="KW-1185">Reference proteome</keyword>
<accession>A0A164XNL0</accession>
<dbReference type="Proteomes" id="UP000077755">
    <property type="component" value="Chromosome 5"/>
</dbReference>
<evidence type="ECO:0000313" key="3">
    <source>
        <dbReference type="Proteomes" id="UP000077755"/>
    </source>
</evidence>
<evidence type="ECO:0000313" key="1">
    <source>
        <dbReference type="EMBL" id="KZM93398.1"/>
    </source>
</evidence>
<sequence>MAYHWIPPNSGTIKINVHGSHSLVPSDVGNTTGKRAVFRNSTSSPKHVTVGTIPSLSRIGNQLWEVYAPLRRAKVMGSQIDILLRDRSWTCVIAYVFPTRNHVVRFLERLGMNVCDRLYTLNCMIGAMEELIDWDMGLGIDHPDYVDVLIRMMLRIRLTLM</sequence>
<dbReference type="EMBL" id="CP093347">
    <property type="protein sequence ID" value="WOG99666.1"/>
    <property type="molecule type" value="Genomic_DNA"/>
</dbReference>
<gene>
    <name evidence="1" type="ORF">DCAR_016643</name>
    <name evidence="2" type="ORF">DCAR_0519020</name>
</gene>
<dbReference type="EMBL" id="LNRQ01000005">
    <property type="protein sequence ID" value="KZM93398.1"/>
    <property type="molecule type" value="Genomic_DNA"/>
</dbReference>
<dbReference type="AlphaFoldDB" id="A0A164XNL0"/>
<organism evidence="1">
    <name type="scientific">Daucus carota subsp. sativus</name>
    <name type="common">Carrot</name>
    <dbReference type="NCBI Taxonomy" id="79200"/>
    <lineage>
        <taxon>Eukaryota</taxon>
        <taxon>Viridiplantae</taxon>
        <taxon>Streptophyta</taxon>
        <taxon>Embryophyta</taxon>
        <taxon>Tracheophyta</taxon>
        <taxon>Spermatophyta</taxon>
        <taxon>Magnoliopsida</taxon>
        <taxon>eudicotyledons</taxon>
        <taxon>Gunneridae</taxon>
        <taxon>Pentapetalae</taxon>
        <taxon>asterids</taxon>
        <taxon>campanulids</taxon>
        <taxon>Apiales</taxon>
        <taxon>Apiaceae</taxon>
        <taxon>Apioideae</taxon>
        <taxon>Scandiceae</taxon>
        <taxon>Daucinae</taxon>
        <taxon>Daucus</taxon>
        <taxon>Daucus sect. Daucus</taxon>
    </lineage>
</organism>
<dbReference type="Gramene" id="KZM93398">
    <property type="protein sequence ID" value="KZM93398"/>
    <property type="gene ID" value="DCAR_016643"/>
</dbReference>
<evidence type="ECO:0000313" key="2">
    <source>
        <dbReference type="EMBL" id="WOG99666.1"/>
    </source>
</evidence>
<proteinExistence type="predicted"/>
<reference evidence="1" key="1">
    <citation type="journal article" date="2016" name="Nat. Genet.">
        <title>A high-quality carrot genome assembly provides new insights into carotenoid accumulation and asterid genome evolution.</title>
        <authorList>
            <person name="Iorizzo M."/>
            <person name="Ellison S."/>
            <person name="Senalik D."/>
            <person name="Zeng P."/>
            <person name="Satapoomin P."/>
            <person name="Huang J."/>
            <person name="Bowman M."/>
            <person name="Iovene M."/>
            <person name="Sanseverino W."/>
            <person name="Cavagnaro P."/>
            <person name="Yildiz M."/>
            <person name="Macko-Podgorni A."/>
            <person name="Moranska E."/>
            <person name="Grzebelus E."/>
            <person name="Grzebelus D."/>
            <person name="Ashrafi H."/>
            <person name="Zheng Z."/>
            <person name="Cheng S."/>
            <person name="Spooner D."/>
            <person name="Van Deynze A."/>
            <person name="Simon P."/>
        </authorList>
    </citation>
    <scope>NUCLEOTIDE SEQUENCE [LARGE SCALE GENOMIC DNA]</scope>
    <source>
        <tissue evidence="1">Leaf</tissue>
    </source>
</reference>
<name>A0A164XNL0_DAUCS</name>
<protein>
    <submittedName>
        <fullName evidence="1">Uncharacterized protein</fullName>
    </submittedName>
</protein>
<reference evidence="2" key="2">
    <citation type="submission" date="2022-03" db="EMBL/GenBank/DDBJ databases">
        <title>Draft title - Genomic analysis of global carrot germplasm unveils the trajectory of domestication and the origin of high carotenoid orange carrot.</title>
        <authorList>
            <person name="Iorizzo M."/>
            <person name="Ellison S."/>
            <person name="Senalik D."/>
            <person name="Macko-Podgorni A."/>
            <person name="Grzebelus D."/>
            <person name="Bostan H."/>
            <person name="Rolling W."/>
            <person name="Curaba J."/>
            <person name="Simon P."/>
        </authorList>
    </citation>
    <scope>NUCLEOTIDE SEQUENCE</scope>
    <source>
        <tissue evidence="2">Leaf</tissue>
    </source>
</reference>